<reference evidence="2 3" key="1">
    <citation type="journal article" date="2015" name="Nat. Commun.">
        <title>Outbred genome sequencing and CRISPR/Cas9 gene editing in butterflies.</title>
        <authorList>
            <person name="Li X."/>
            <person name="Fan D."/>
            <person name="Zhang W."/>
            <person name="Liu G."/>
            <person name="Zhang L."/>
            <person name="Zhao L."/>
            <person name="Fang X."/>
            <person name="Chen L."/>
            <person name="Dong Y."/>
            <person name="Chen Y."/>
            <person name="Ding Y."/>
            <person name="Zhao R."/>
            <person name="Feng M."/>
            <person name="Zhu Y."/>
            <person name="Feng Y."/>
            <person name="Jiang X."/>
            <person name="Zhu D."/>
            <person name="Xiang H."/>
            <person name="Feng X."/>
            <person name="Li S."/>
            <person name="Wang J."/>
            <person name="Zhang G."/>
            <person name="Kronforst M.R."/>
            <person name="Wang W."/>
        </authorList>
    </citation>
    <scope>NUCLEOTIDE SEQUENCE [LARGE SCALE GENOMIC DNA]</scope>
    <source>
        <strain evidence="2">Ya'a_city_454_Px</strain>
        <tissue evidence="2">Whole body</tissue>
    </source>
</reference>
<accession>A0A194QE09</accession>
<dbReference type="InterPro" id="IPR026680">
    <property type="entry name" value="CCDC137"/>
</dbReference>
<dbReference type="STRING" id="66420.A0A194QE09"/>
<dbReference type="Proteomes" id="UP000053268">
    <property type="component" value="Unassembled WGS sequence"/>
</dbReference>
<proteinExistence type="predicted"/>
<name>A0A194QE09_PAPXU</name>
<dbReference type="PANTHER" id="PTHR21838">
    <property type="entry name" value="COILED-COIL DOMAIN-CONTAINING PROTEIN 137"/>
    <property type="match status" value="1"/>
</dbReference>
<evidence type="ECO:0000313" key="3">
    <source>
        <dbReference type="Proteomes" id="UP000053268"/>
    </source>
</evidence>
<dbReference type="GO" id="GO:0005634">
    <property type="term" value="C:nucleus"/>
    <property type="evidence" value="ECO:0007669"/>
    <property type="project" value="TreeGrafter"/>
</dbReference>
<dbReference type="EMBL" id="KQ459144">
    <property type="protein sequence ID" value="KPJ03659.1"/>
    <property type="molecule type" value="Genomic_DNA"/>
</dbReference>
<evidence type="ECO:0000313" key="2">
    <source>
        <dbReference type="EMBL" id="KPJ03659.1"/>
    </source>
</evidence>
<dbReference type="AlphaFoldDB" id="A0A194QE09"/>
<feature type="region of interest" description="Disordered" evidence="1">
    <location>
        <begin position="133"/>
        <end position="179"/>
    </location>
</feature>
<sequence>MGRKIPAKKHRGVKDPLIQQAKRLQELKGKINAPPNDPDDQPVPKSLTRLFAFEYQLKEKHTNLKRKKKKCTKDRDSIEAHNDNPVGKLRRLPGETGRSFTIRINSAMKAIHTPADQEHYPLDIEMEDIKGEQMALQRARRKRKQNNARTGDGGGEEPPPKPSRAQKLALKKKAKKEKALEVRRERVAFGEVAHAPPALPVRPRHAAARSDGSDRRPGCKELLLSAMLRGGRGALPPAEAERRERARLEAVAAYRALRARPRVLVKY</sequence>
<organism evidence="2 3">
    <name type="scientific">Papilio xuthus</name>
    <name type="common">Asian swallowtail butterfly</name>
    <dbReference type="NCBI Taxonomy" id="66420"/>
    <lineage>
        <taxon>Eukaryota</taxon>
        <taxon>Metazoa</taxon>
        <taxon>Ecdysozoa</taxon>
        <taxon>Arthropoda</taxon>
        <taxon>Hexapoda</taxon>
        <taxon>Insecta</taxon>
        <taxon>Pterygota</taxon>
        <taxon>Neoptera</taxon>
        <taxon>Endopterygota</taxon>
        <taxon>Lepidoptera</taxon>
        <taxon>Glossata</taxon>
        <taxon>Ditrysia</taxon>
        <taxon>Papilionoidea</taxon>
        <taxon>Papilionidae</taxon>
        <taxon>Papilioninae</taxon>
        <taxon>Papilio</taxon>
    </lineage>
</organism>
<dbReference type="PANTHER" id="PTHR21838:SF2">
    <property type="entry name" value="COILED-COIL DOMAIN-CONTAINING PROTEIN 137"/>
    <property type="match status" value="1"/>
</dbReference>
<feature type="region of interest" description="Disordered" evidence="1">
    <location>
        <begin position="64"/>
        <end position="94"/>
    </location>
</feature>
<keyword evidence="3" id="KW-1185">Reference proteome</keyword>
<feature type="compositionally biased region" description="Basic and acidic residues" evidence="1">
    <location>
        <begin position="73"/>
        <end position="82"/>
    </location>
</feature>
<evidence type="ECO:0000256" key="1">
    <source>
        <dbReference type="SAM" id="MobiDB-lite"/>
    </source>
</evidence>
<protein>
    <submittedName>
        <fullName evidence="2">Coiled-coil domain-containing protein 137</fullName>
    </submittedName>
</protein>
<gene>
    <name evidence="2" type="ORF">RR46_04271</name>
</gene>